<feature type="transmembrane region" description="Helical" evidence="5">
    <location>
        <begin position="171"/>
        <end position="191"/>
    </location>
</feature>
<dbReference type="CDD" id="cd13128">
    <property type="entry name" value="MATE_Wzx_like"/>
    <property type="match status" value="1"/>
</dbReference>
<feature type="transmembrane region" description="Helical" evidence="5">
    <location>
        <begin position="144"/>
        <end position="165"/>
    </location>
</feature>
<organism evidence="6 7">
    <name type="scientific">Candidatus Komeilibacteria bacterium CG_4_10_14_0_8_um_filter_37_78</name>
    <dbReference type="NCBI Taxonomy" id="1974471"/>
    <lineage>
        <taxon>Bacteria</taxon>
        <taxon>Candidatus Komeiliibacteriota</taxon>
    </lineage>
</organism>
<evidence type="ECO:0000256" key="4">
    <source>
        <dbReference type="ARBA" id="ARBA00023136"/>
    </source>
</evidence>
<dbReference type="GO" id="GO:0016020">
    <property type="term" value="C:membrane"/>
    <property type="evidence" value="ECO:0007669"/>
    <property type="project" value="UniProtKB-SubCell"/>
</dbReference>
<feature type="transmembrane region" description="Helical" evidence="5">
    <location>
        <begin position="329"/>
        <end position="350"/>
    </location>
</feature>
<feature type="transmembrane region" description="Helical" evidence="5">
    <location>
        <begin position="388"/>
        <end position="409"/>
    </location>
</feature>
<comment type="caution">
    <text evidence="6">The sequence shown here is derived from an EMBL/GenBank/DDBJ whole genome shotgun (WGS) entry which is preliminary data.</text>
</comment>
<evidence type="ECO:0000313" key="6">
    <source>
        <dbReference type="EMBL" id="PIY94531.1"/>
    </source>
</evidence>
<dbReference type="EMBL" id="PFMC01000061">
    <property type="protein sequence ID" value="PIY94531.1"/>
    <property type="molecule type" value="Genomic_DNA"/>
</dbReference>
<evidence type="ECO:0000256" key="3">
    <source>
        <dbReference type="ARBA" id="ARBA00022989"/>
    </source>
</evidence>
<proteinExistence type="predicted"/>
<feature type="transmembrane region" description="Helical" evidence="5">
    <location>
        <begin position="86"/>
        <end position="109"/>
    </location>
</feature>
<comment type="subcellular location">
    <subcellularLocation>
        <location evidence="1">Membrane</location>
        <topology evidence="1">Multi-pass membrane protein</topology>
    </subcellularLocation>
</comment>
<dbReference type="Proteomes" id="UP000228689">
    <property type="component" value="Unassembled WGS sequence"/>
</dbReference>
<feature type="transmembrane region" description="Helical" evidence="5">
    <location>
        <begin position="258"/>
        <end position="281"/>
    </location>
</feature>
<evidence type="ECO:0000313" key="7">
    <source>
        <dbReference type="Proteomes" id="UP000228689"/>
    </source>
</evidence>
<feature type="transmembrane region" description="Helical" evidence="5">
    <location>
        <begin position="44"/>
        <end position="65"/>
    </location>
</feature>
<evidence type="ECO:0000256" key="2">
    <source>
        <dbReference type="ARBA" id="ARBA00022692"/>
    </source>
</evidence>
<feature type="transmembrane region" description="Helical" evidence="5">
    <location>
        <begin position="115"/>
        <end position="137"/>
    </location>
</feature>
<feature type="transmembrane region" description="Helical" evidence="5">
    <location>
        <begin position="212"/>
        <end position="233"/>
    </location>
</feature>
<dbReference type="InterPro" id="IPR052556">
    <property type="entry name" value="PolySynth_Transporter"/>
</dbReference>
<dbReference type="Pfam" id="PF01943">
    <property type="entry name" value="Polysacc_synt"/>
    <property type="match status" value="1"/>
</dbReference>
<feature type="transmembrane region" description="Helical" evidence="5">
    <location>
        <begin position="293"/>
        <end position="317"/>
    </location>
</feature>
<name>A0A2M7RD91_9BACT</name>
<evidence type="ECO:0000256" key="5">
    <source>
        <dbReference type="SAM" id="Phobius"/>
    </source>
</evidence>
<gene>
    <name evidence="6" type="ORF">COY67_02365</name>
</gene>
<evidence type="ECO:0000256" key="1">
    <source>
        <dbReference type="ARBA" id="ARBA00004141"/>
    </source>
</evidence>
<protein>
    <submittedName>
        <fullName evidence="6">Uncharacterized protein</fullName>
    </submittedName>
</protein>
<feature type="transmembrane region" description="Helical" evidence="5">
    <location>
        <begin position="444"/>
        <end position="465"/>
    </location>
</feature>
<keyword evidence="2 5" id="KW-0812">Transmembrane</keyword>
<feature type="transmembrane region" description="Helical" evidence="5">
    <location>
        <begin position="362"/>
        <end position="382"/>
    </location>
</feature>
<dbReference type="InterPro" id="IPR002797">
    <property type="entry name" value="Polysacc_synth"/>
</dbReference>
<accession>A0A2M7RD91</accession>
<feature type="transmembrane region" description="Helical" evidence="5">
    <location>
        <begin position="421"/>
        <end position="438"/>
    </location>
</feature>
<sequence>MQITARILSRNTSVLTASLLIQKILAFIYFSYLATQLGVSQTGLYFFSLSVVALFSVFIDFGIINTVIREVAKYPDKIHAYFSNTVIVRVILSLVIYLVLIIIVFLTVTDLLTKIALLIAGLIMVIDSFTLLFYGFLRARHNTVYEAVGNILFQVILLIFGISVLMIRPEVLLALVALLIASFTNLVYSLTRVVKLIKPQFTWQINFPFVKEILLIALPFALAGIFARGYGYLDTLLLRILDDQIAVGYYSLPYKITFVWQFIPLAFIASVYPAFSALFKTDKINLSKLFHKVVIYLLVISLPLAIGLSLMAESIFINIYGLDYLPSAYALQVLILCLPLLFINFPIGYLLNACNRQVQNTINIFIAMIISLICNIILIPHYSFIGAAYVSVVTTTLLFVLGFYYVLKIIRIDWPWLLKKLIKLILSVALMAAFILLIGNQINYLFVILFAAIIYLISIFAMHLITWSEIKYLYQSIIPNK</sequence>
<reference evidence="7" key="1">
    <citation type="submission" date="2017-09" db="EMBL/GenBank/DDBJ databases">
        <title>Depth-based differentiation of microbial function through sediment-hosted aquifers and enrichment of novel symbionts in the deep terrestrial subsurface.</title>
        <authorList>
            <person name="Probst A.J."/>
            <person name="Ladd B."/>
            <person name="Jarett J.K."/>
            <person name="Geller-Mcgrath D.E."/>
            <person name="Sieber C.M.K."/>
            <person name="Emerson J.B."/>
            <person name="Anantharaman K."/>
            <person name="Thomas B.C."/>
            <person name="Malmstrom R."/>
            <person name="Stieglmeier M."/>
            <person name="Klingl A."/>
            <person name="Woyke T."/>
            <person name="Ryan C.M."/>
            <person name="Banfield J.F."/>
        </authorList>
    </citation>
    <scope>NUCLEOTIDE SEQUENCE [LARGE SCALE GENOMIC DNA]</scope>
</reference>
<dbReference type="AlphaFoldDB" id="A0A2M7RD91"/>
<dbReference type="PANTHER" id="PTHR43424">
    <property type="entry name" value="LOCUS PUTATIVE PROTEIN 1-RELATED"/>
    <property type="match status" value="1"/>
</dbReference>
<feature type="transmembrane region" description="Helical" evidence="5">
    <location>
        <begin position="12"/>
        <end position="32"/>
    </location>
</feature>
<keyword evidence="3 5" id="KW-1133">Transmembrane helix</keyword>
<dbReference type="PANTHER" id="PTHR43424:SF1">
    <property type="entry name" value="LOCUS PUTATIVE PROTEIN 1-RELATED"/>
    <property type="match status" value="1"/>
</dbReference>
<keyword evidence="4 5" id="KW-0472">Membrane</keyword>